<organism evidence="1 2">
    <name type="scientific">Araneus ventricosus</name>
    <name type="common">Orbweaver spider</name>
    <name type="synonym">Epeira ventricosa</name>
    <dbReference type="NCBI Taxonomy" id="182803"/>
    <lineage>
        <taxon>Eukaryota</taxon>
        <taxon>Metazoa</taxon>
        <taxon>Ecdysozoa</taxon>
        <taxon>Arthropoda</taxon>
        <taxon>Chelicerata</taxon>
        <taxon>Arachnida</taxon>
        <taxon>Araneae</taxon>
        <taxon>Araneomorphae</taxon>
        <taxon>Entelegynae</taxon>
        <taxon>Araneoidea</taxon>
        <taxon>Araneidae</taxon>
        <taxon>Araneus</taxon>
    </lineage>
</organism>
<keyword evidence="2" id="KW-1185">Reference proteome</keyword>
<accession>A0A4Y2GZI2</accession>
<dbReference type="AlphaFoldDB" id="A0A4Y2GZI2"/>
<evidence type="ECO:0000313" key="1">
    <source>
        <dbReference type="EMBL" id="GBM58291.1"/>
    </source>
</evidence>
<dbReference type="EMBL" id="BGPR01001628">
    <property type="protein sequence ID" value="GBM58291.1"/>
    <property type="molecule type" value="Genomic_DNA"/>
</dbReference>
<evidence type="ECO:0000313" key="2">
    <source>
        <dbReference type="Proteomes" id="UP000499080"/>
    </source>
</evidence>
<dbReference type="Proteomes" id="UP000499080">
    <property type="component" value="Unassembled WGS sequence"/>
</dbReference>
<reference evidence="1 2" key="1">
    <citation type="journal article" date="2019" name="Sci. Rep.">
        <title>Orb-weaving spider Araneus ventricosus genome elucidates the spidroin gene catalogue.</title>
        <authorList>
            <person name="Kono N."/>
            <person name="Nakamura H."/>
            <person name="Ohtoshi R."/>
            <person name="Moran D.A.P."/>
            <person name="Shinohara A."/>
            <person name="Yoshida Y."/>
            <person name="Fujiwara M."/>
            <person name="Mori M."/>
            <person name="Tomita M."/>
            <person name="Arakawa K."/>
        </authorList>
    </citation>
    <scope>NUCLEOTIDE SEQUENCE [LARGE SCALE GENOMIC DNA]</scope>
</reference>
<gene>
    <name evidence="1" type="ORF">AVEN_220206_1</name>
</gene>
<protein>
    <submittedName>
        <fullName evidence="1">Uncharacterized protein</fullName>
    </submittedName>
</protein>
<sequence>MPLVLFSFSFGETKKECRKAICTAGSSAVACFVVMFEATEDRVEIFSSAVLLQMSIALASVTDAKAMDLLILRCSLTECLYQPIANFLQDIRAVKVSGFAWMTQWLLPPLSRVLKLIVKLEASKLVAAFVAFSMISSDVAVVTS</sequence>
<proteinExistence type="predicted"/>
<name>A0A4Y2GZI2_ARAVE</name>
<comment type="caution">
    <text evidence="1">The sequence shown here is derived from an EMBL/GenBank/DDBJ whole genome shotgun (WGS) entry which is preliminary data.</text>
</comment>